<dbReference type="Gene3D" id="1.10.10.10">
    <property type="entry name" value="Winged helix-like DNA-binding domain superfamily/Winged helix DNA-binding domain"/>
    <property type="match status" value="1"/>
</dbReference>
<keyword evidence="1" id="KW-0238">DNA-binding</keyword>
<dbReference type="Proteomes" id="UP000075320">
    <property type="component" value="Unassembled WGS sequence"/>
</dbReference>
<evidence type="ECO:0000256" key="1">
    <source>
        <dbReference type="ARBA" id="ARBA00023125"/>
    </source>
</evidence>
<evidence type="ECO:0000313" key="4">
    <source>
        <dbReference type="EMBL" id="KYG66811.1"/>
    </source>
</evidence>
<dbReference type="PANTHER" id="PTHR30461">
    <property type="entry name" value="DNA-INVERTASE FROM LAMBDOID PROPHAGE"/>
    <property type="match status" value="1"/>
</dbReference>
<dbReference type="SUPFAM" id="SSF53041">
    <property type="entry name" value="Resolvase-like"/>
    <property type="match status" value="1"/>
</dbReference>
<gene>
    <name evidence="4" type="ORF">AZI86_07170</name>
</gene>
<keyword evidence="2" id="KW-0233">DNA recombination</keyword>
<dbReference type="OrthoDB" id="5298270at2"/>
<dbReference type="RefSeq" id="WP_061834389.1">
    <property type="nucleotide sequence ID" value="NZ_LUKE01000001.1"/>
</dbReference>
<dbReference type="Gene3D" id="3.40.50.1390">
    <property type="entry name" value="Resolvase, N-terminal catalytic domain"/>
    <property type="match status" value="1"/>
</dbReference>
<dbReference type="PANTHER" id="PTHR30461:SF2">
    <property type="entry name" value="SERINE RECOMBINASE PINE-RELATED"/>
    <property type="match status" value="1"/>
</dbReference>
<dbReference type="GO" id="GO:0003677">
    <property type="term" value="F:DNA binding"/>
    <property type="evidence" value="ECO:0007669"/>
    <property type="project" value="UniProtKB-KW"/>
</dbReference>
<feature type="domain" description="Resolvase/invertase-type recombinase catalytic" evidence="3">
    <location>
        <begin position="5"/>
        <end position="148"/>
    </location>
</feature>
<accession>A0A150WQP6</accession>
<dbReference type="PROSITE" id="PS51736">
    <property type="entry name" value="RECOMBINASES_3"/>
    <property type="match status" value="1"/>
</dbReference>
<comment type="caution">
    <text evidence="4">The sequence shown here is derived from an EMBL/GenBank/DDBJ whole genome shotgun (WGS) entry which is preliminary data.</text>
</comment>
<dbReference type="InterPro" id="IPR036162">
    <property type="entry name" value="Resolvase-like_N_sf"/>
</dbReference>
<evidence type="ECO:0000259" key="3">
    <source>
        <dbReference type="PROSITE" id="PS51736"/>
    </source>
</evidence>
<dbReference type="InterPro" id="IPR036388">
    <property type="entry name" value="WH-like_DNA-bd_sf"/>
</dbReference>
<proteinExistence type="predicted"/>
<dbReference type="AlphaFoldDB" id="A0A150WQP6"/>
<evidence type="ECO:0000256" key="2">
    <source>
        <dbReference type="ARBA" id="ARBA00023172"/>
    </source>
</evidence>
<name>A0A150WQP6_BDEBC</name>
<evidence type="ECO:0000313" key="5">
    <source>
        <dbReference type="Proteomes" id="UP000075320"/>
    </source>
</evidence>
<dbReference type="SMART" id="SM00857">
    <property type="entry name" value="Resolvase"/>
    <property type="match status" value="1"/>
</dbReference>
<organism evidence="4 5">
    <name type="scientific">Bdellovibrio bacteriovorus</name>
    <dbReference type="NCBI Taxonomy" id="959"/>
    <lineage>
        <taxon>Bacteria</taxon>
        <taxon>Pseudomonadati</taxon>
        <taxon>Bdellovibrionota</taxon>
        <taxon>Bdellovibrionia</taxon>
        <taxon>Bdellovibrionales</taxon>
        <taxon>Pseudobdellovibrionaceae</taxon>
        <taxon>Bdellovibrio</taxon>
    </lineage>
</organism>
<keyword evidence="5" id="KW-1185">Reference proteome</keyword>
<dbReference type="GO" id="GO:0000150">
    <property type="term" value="F:DNA strand exchange activity"/>
    <property type="evidence" value="ECO:0007669"/>
    <property type="project" value="InterPro"/>
</dbReference>
<dbReference type="InterPro" id="IPR006119">
    <property type="entry name" value="Resolv_N"/>
</dbReference>
<reference evidence="4 5" key="1">
    <citation type="submission" date="2016-03" db="EMBL/GenBank/DDBJ databases">
        <authorList>
            <person name="Ploux O."/>
        </authorList>
    </citation>
    <scope>NUCLEOTIDE SEQUENCE [LARGE SCALE GENOMIC DNA]</scope>
    <source>
        <strain evidence="4 5">R0</strain>
    </source>
</reference>
<sequence length="203" mass="22700">MKQRKVILYVRVSIIDLNIQNQLVPMRKQCELRDFKIVGEFIEHASGSVEDRPQLRKALAAMVTADADVLMVAAVDRLGRSLSHVLKLVEGLRKQGKGIVTIRENLDLSGNSPQSDLMLHVMLALAQFELEILRERTRVALAVAKLKGKKLGRPTKINSEIEDTIMEMHGRGVSTREISRTVTTVSRATVQAIIKKRIKSGIK</sequence>
<dbReference type="Pfam" id="PF00239">
    <property type="entry name" value="Resolvase"/>
    <property type="match status" value="1"/>
</dbReference>
<dbReference type="CDD" id="cd03768">
    <property type="entry name" value="SR_ResInv"/>
    <property type="match status" value="1"/>
</dbReference>
<dbReference type="EMBL" id="LUKE01000001">
    <property type="protein sequence ID" value="KYG66811.1"/>
    <property type="molecule type" value="Genomic_DNA"/>
</dbReference>
<protein>
    <recommendedName>
        <fullName evidence="3">Resolvase/invertase-type recombinase catalytic domain-containing protein</fullName>
    </recommendedName>
</protein>
<dbReference type="InterPro" id="IPR050639">
    <property type="entry name" value="SSR_resolvase"/>
</dbReference>